<dbReference type="InterPro" id="IPR027268">
    <property type="entry name" value="Peptidase_M4/M1_CTD_sf"/>
</dbReference>
<comment type="caution">
    <text evidence="16">The sequence shown here is derived from an EMBL/GenBank/DDBJ whole genome shotgun (WGS) entry which is preliminary data.</text>
</comment>
<dbReference type="InterPro" id="IPR050344">
    <property type="entry name" value="Peptidase_M1_aminopeptidases"/>
</dbReference>
<dbReference type="InterPro" id="IPR042097">
    <property type="entry name" value="Aminopeptidase_N-like_N_sf"/>
</dbReference>
<dbReference type="AlphaFoldDB" id="A0A8J3U9J5"/>
<dbReference type="PROSITE" id="PS51257">
    <property type="entry name" value="PROKAR_LIPOPROTEIN"/>
    <property type="match status" value="1"/>
</dbReference>
<sequence length="498" mass="54670">MNRPILYVALVPALLITGCTAEPSRVPQSAATVPATGPAAASPTPAEDAYAAWQAGRSTPVADPIYPKRGTDALDVLHYDLALDWSPSKRVLTGTATLQVRPTKDAESFSLDFEPYDIDSLTVDGASATGEVTKEKLTVATPVTADKPFTLVVAYHGKPKTVPMPSKRGDTHPLGLTVDKDGGLWTMQEPYGALTWYPANDQPSDEALYDIAVTVPKGWSGIASGTPKGQDGNTFRYQSTDPVASYLTTLAVGKYKKVTAKGPHGLPLTYWYRPTDKRALPVLKKSPKYLTWLEKKFGPYPFPSGGVVMVDSDSGMETQQMVTLGSAVFSFGADQFELDVVHEYAHQWFGDAVTPTNWQDLWLNEGWAQYAQLVYEKETAHLTNADFDAWFRQADAALRKKYGPPGHPRPSEFAMSNVYICGAAMLRQLQSTIGDKKFFALAHAWAQDHRNTQQTRKSFTAFVNEQTGKDFTAFIDAWLDSRTTPPKSLKDRKGTNQT</sequence>
<accession>A0A8J3U9J5</accession>
<comment type="cofactor">
    <cofactor evidence="2">
        <name>Zn(2+)</name>
        <dbReference type="ChEBI" id="CHEBI:29105"/>
    </cofactor>
</comment>
<dbReference type="CDD" id="cd09603">
    <property type="entry name" value="M1_APN_like"/>
    <property type="match status" value="1"/>
</dbReference>
<comment type="similarity">
    <text evidence="3">Belongs to the peptidase M1 family.</text>
</comment>
<evidence type="ECO:0000256" key="7">
    <source>
        <dbReference type="ARBA" id="ARBA00022723"/>
    </source>
</evidence>
<dbReference type="Pfam" id="PF01433">
    <property type="entry name" value="Peptidase_M1"/>
    <property type="match status" value="1"/>
</dbReference>
<dbReference type="Pfam" id="PF17900">
    <property type="entry name" value="Peptidase_M1_N"/>
    <property type="match status" value="1"/>
</dbReference>
<dbReference type="Gene3D" id="2.60.40.1730">
    <property type="entry name" value="tricorn interacting facor f3 domain"/>
    <property type="match status" value="1"/>
</dbReference>
<dbReference type="Proteomes" id="UP000622547">
    <property type="component" value="Unassembled WGS sequence"/>
</dbReference>
<dbReference type="EC" id="3.4.11.2" evidence="4"/>
<dbReference type="GO" id="GO:0006508">
    <property type="term" value="P:proteolysis"/>
    <property type="evidence" value="ECO:0007669"/>
    <property type="project" value="UniProtKB-KW"/>
</dbReference>
<evidence type="ECO:0000256" key="3">
    <source>
        <dbReference type="ARBA" id="ARBA00010136"/>
    </source>
</evidence>
<evidence type="ECO:0000313" key="17">
    <source>
        <dbReference type="Proteomes" id="UP000622547"/>
    </source>
</evidence>
<keyword evidence="7" id="KW-0479">Metal-binding</keyword>
<name>A0A8J3U9J5_9ACTN</name>
<dbReference type="PRINTS" id="PR00756">
    <property type="entry name" value="ALADIPTASE"/>
</dbReference>
<evidence type="ECO:0000313" key="16">
    <source>
        <dbReference type="EMBL" id="GII41259.1"/>
    </source>
</evidence>
<feature type="domain" description="Aminopeptidase N-like N-terminal" evidence="15">
    <location>
        <begin position="77"/>
        <end position="247"/>
    </location>
</feature>
<evidence type="ECO:0000256" key="11">
    <source>
        <dbReference type="ARBA" id="ARBA00029811"/>
    </source>
</evidence>
<evidence type="ECO:0000256" key="8">
    <source>
        <dbReference type="ARBA" id="ARBA00022801"/>
    </source>
</evidence>
<keyword evidence="9" id="KW-0862">Zinc</keyword>
<evidence type="ECO:0000256" key="5">
    <source>
        <dbReference type="ARBA" id="ARBA00015611"/>
    </source>
</evidence>
<evidence type="ECO:0000256" key="2">
    <source>
        <dbReference type="ARBA" id="ARBA00001947"/>
    </source>
</evidence>
<keyword evidence="10" id="KW-0482">Metalloprotease</keyword>
<evidence type="ECO:0000259" key="14">
    <source>
        <dbReference type="Pfam" id="PF01433"/>
    </source>
</evidence>
<feature type="signal peptide" evidence="13">
    <location>
        <begin position="1"/>
        <end position="21"/>
    </location>
</feature>
<dbReference type="PANTHER" id="PTHR11533">
    <property type="entry name" value="PROTEASE M1 ZINC METALLOPROTEASE"/>
    <property type="match status" value="1"/>
</dbReference>
<keyword evidence="13" id="KW-0732">Signal</keyword>
<dbReference type="EMBL" id="BOOP01000031">
    <property type="protein sequence ID" value="GII41259.1"/>
    <property type="molecule type" value="Genomic_DNA"/>
</dbReference>
<dbReference type="SUPFAM" id="SSF63737">
    <property type="entry name" value="Leukotriene A4 hydrolase N-terminal domain"/>
    <property type="match status" value="1"/>
</dbReference>
<keyword evidence="6" id="KW-0645">Protease</keyword>
<evidence type="ECO:0000256" key="13">
    <source>
        <dbReference type="SAM" id="SignalP"/>
    </source>
</evidence>
<evidence type="ECO:0000256" key="12">
    <source>
        <dbReference type="ARBA" id="ARBA00031533"/>
    </source>
</evidence>
<organism evidence="16 17">
    <name type="scientific">Planotetraspora phitsanulokensis</name>
    <dbReference type="NCBI Taxonomy" id="575192"/>
    <lineage>
        <taxon>Bacteria</taxon>
        <taxon>Bacillati</taxon>
        <taxon>Actinomycetota</taxon>
        <taxon>Actinomycetes</taxon>
        <taxon>Streptosporangiales</taxon>
        <taxon>Streptosporangiaceae</taxon>
        <taxon>Planotetraspora</taxon>
    </lineage>
</organism>
<dbReference type="RefSeq" id="WP_204076731.1">
    <property type="nucleotide sequence ID" value="NZ_BAABHI010000012.1"/>
</dbReference>
<dbReference type="Gene3D" id="1.10.390.10">
    <property type="entry name" value="Neutral Protease Domain 2"/>
    <property type="match status" value="1"/>
</dbReference>
<dbReference type="GO" id="GO:0008237">
    <property type="term" value="F:metallopeptidase activity"/>
    <property type="evidence" value="ECO:0007669"/>
    <property type="project" value="UniProtKB-KW"/>
</dbReference>
<keyword evidence="8" id="KW-0378">Hydrolase</keyword>
<evidence type="ECO:0000256" key="9">
    <source>
        <dbReference type="ARBA" id="ARBA00022833"/>
    </source>
</evidence>
<dbReference type="InterPro" id="IPR045357">
    <property type="entry name" value="Aminopeptidase_N-like_N"/>
</dbReference>
<evidence type="ECO:0000256" key="10">
    <source>
        <dbReference type="ARBA" id="ARBA00023049"/>
    </source>
</evidence>
<evidence type="ECO:0000256" key="6">
    <source>
        <dbReference type="ARBA" id="ARBA00022670"/>
    </source>
</evidence>
<feature type="domain" description="Peptidase M1 membrane alanine aminopeptidase" evidence="14">
    <location>
        <begin position="284"/>
        <end position="478"/>
    </location>
</feature>
<comment type="catalytic activity">
    <reaction evidence="1">
        <text>Release of an N-terminal amino acid, Xaa-|-Yaa- from a peptide, amide or arylamide. Xaa is preferably Ala, but may be most amino acids including Pro (slow action). When a terminal hydrophobic residue is followed by a prolyl residue, the two may be released as an intact Xaa-Pro dipeptide.</text>
        <dbReference type="EC" id="3.4.11.2"/>
    </reaction>
</comment>
<feature type="chain" id="PRO_5038776445" description="Aminopeptidase N" evidence="13">
    <location>
        <begin position="22"/>
        <end position="498"/>
    </location>
</feature>
<keyword evidence="17" id="KW-1185">Reference proteome</keyword>
<gene>
    <name evidence="16" type="ORF">Pph01_62620</name>
</gene>
<dbReference type="GO" id="GO:0008270">
    <property type="term" value="F:zinc ion binding"/>
    <property type="evidence" value="ECO:0007669"/>
    <property type="project" value="InterPro"/>
</dbReference>
<dbReference type="SUPFAM" id="SSF55486">
    <property type="entry name" value="Metalloproteases ('zincins'), catalytic domain"/>
    <property type="match status" value="1"/>
</dbReference>
<dbReference type="InterPro" id="IPR014782">
    <property type="entry name" value="Peptidase_M1_dom"/>
</dbReference>
<evidence type="ECO:0000259" key="15">
    <source>
        <dbReference type="Pfam" id="PF17900"/>
    </source>
</evidence>
<dbReference type="InterPro" id="IPR001930">
    <property type="entry name" value="Peptidase_M1"/>
</dbReference>
<evidence type="ECO:0000256" key="4">
    <source>
        <dbReference type="ARBA" id="ARBA00012564"/>
    </source>
</evidence>
<evidence type="ECO:0000256" key="1">
    <source>
        <dbReference type="ARBA" id="ARBA00000098"/>
    </source>
</evidence>
<dbReference type="GO" id="GO:0016285">
    <property type="term" value="F:alanyl aminopeptidase activity"/>
    <property type="evidence" value="ECO:0007669"/>
    <property type="project" value="UniProtKB-EC"/>
</dbReference>
<reference evidence="16 17" key="1">
    <citation type="submission" date="2021-01" db="EMBL/GenBank/DDBJ databases">
        <title>Whole genome shotgun sequence of Planotetraspora phitsanulokensis NBRC 104273.</title>
        <authorList>
            <person name="Komaki H."/>
            <person name="Tamura T."/>
        </authorList>
    </citation>
    <scope>NUCLEOTIDE SEQUENCE [LARGE SCALE GENOMIC DNA]</scope>
    <source>
        <strain evidence="16 17">NBRC 104273</strain>
    </source>
</reference>
<proteinExistence type="inferred from homology"/>
<protein>
    <recommendedName>
        <fullName evidence="5">Aminopeptidase N</fullName>
        <ecNumber evidence="4">3.4.11.2</ecNumber>
    </recommendedName>
    <alternativeName>
        <fullName evidence="11">Alanine aminopeptidase</fullName>
    </alternativeName>
    <alternativeName>
        <fullName evidence="12">Lysyl aminopeptidase</fullName>
    </alternativeName>
</protein>